<evidence type="ECO:0000256" key="4">
    <source>
        <dbReference type="ARBA" id="ARBA00022692"/>
    </source>
</evidence>
<keyword evidence="6" id="KW-1133">Transmembrane helix</keyword>
<dbReference type="GO" id="GO:0005777">
    <property type="term" value="C:peroxisome"/>
    <property type="evidence" value="ECO:0007669"/>
    <property type="project" value="TreeGrafter"/>
</dbReference>
<dbReference type="InterPro" id="IPR013120">
    <property type="entry name" value="FAR_NAD-bd"/>
</dbReference>
<reference evidence="13 14" key="1">
    <citation type="submission" date="2020-02" db="EMBL/GenBank/DDBJ databases">
        <authorList>
            <person name="Ferguson B K."/>
        </authorList>
    </citation>
    <scope>NUCLEOTIDE SEQUENCE [LARGE SCALE GENOMIC DNA]</scope>
</reference>
<name>A0A6H5I0S1_9HYME</name>
<evidence type="ECO:0000313" key="14">
    <source>
        <dbReference type="Proteomes" id="UP000479190"/>
    </source>
</evidence>
<dbReference type="PANTHER" id="PTHR11011:SF60">
    <property type="entry name" value="FATTY ACYL-COA REDUCTASE-RELATED"/>
    <property type="match status" value="1"/>
</dbReference>
<evidence type="ECO:0000313" key="13">
    <source>
        <dbReference type="EMBL" id="CAB0029557.1"/>
    </source>
</evidence>
<dbReference type="PANTHER" id="PTHR11011">
    <property type="entry name" value="MALE STERILITY PROTEIN 2-RELATED"/>
    <property type="match status" value="1"/>
</dbReference>
<dbReference type="OrthoDB" id="429813at2759"/>
<evidence type="ECO:0000256" key="8">
    <source>
        <dbReference type="ARBA" id="ARBA00023136"/>
    </source>
</evidence>
<dbReference type="CDD" id="cd05236">
    <property type="entry name" value="FAR-N_SDR_e"/>
    <property type="match status" value="1"/>
</dbReference>
<protein>
    <recommendedName>
        <fullName evidence="10">Fatty acyl-CoA reductase</fullName>
        <ecNumber evidence="10">1.2.1.84</ecNumber>
    </recommendedName>
</protein>
<sequence length="503" mass="57678">MSADRDEEISELEGKDTGVSEVTEFFNGLNVLVTGGTGFLGKLMIEKLLRTCPDMGKLYMLMRPKKGKTSEERFKEEFNDAVYERLHKEVPDFLDKIELIEGDTSKDDLAMAAEDREKLVENVNVVLNGAATVRFDESLRKAVDINVRGPRAMMKLAKEIKHLRAMVHISTAFSHCVRSEIDEQFYEPPMDPEKALALVDMLSDDVLKHMTAKLLGDIPNTYAFSKALGEEVVRRASPGLPVCVVRPSIMIATAKEPVAGWINNFYGPTGVVMGAGLGLLRSMHCNAEKIADIIPVDYVVNTILVAAYDCAKSWEEEHRKEPEKVENKEPLIYNAVSSCQKPIDWGTFTSANEKFAMKIPSDKILWYYMFMLNSSLWFHNVCCFLLHTVPACLVDCLAIMTGREPQLGKAYKKIHKFSHVISYFSTQQWLFHNRNVMALWKRTSPVDRNKFYFNIENLDWMDYFYYHVRGLRKYILEDPIETVEHGRKRFFRWVVTFFPLCIL</sequence>
<keyword evidence="5 10" id="KW-0521">NADP</keyword>
<dbReference type="EC" id="1.2.1.84" evidence="10"/>
<keyword evidence="7 10" id="KW-0443">Lipid metabolism</keyword>
<dbReference type="Pfam" id="PF03015">
    <property type="entry name" value="Sterile"/>
    <property type="match status" value="1"/>
</dbReference>
<evidence type="ECO:0000259" key="11">
    <source>
        <dbReference type="Pfam" id="PF03015"/>
    </source>
</evidence>
<gene>
    <name evidence="13" type="ORF">TBRA_LOCUS1587</name>
</gene>
<dbReference type="CDD" id="cd09071">
    <property type="entry name" value="FAR_C"/>
    <property type="match status" value="1"/>
</dbReference>
<dbReference type="GO" id="GO:0080019">
    <property type="term" value="F:alcohol-forming very long-chain fatty acyl-CoA reductase activity"/>
    <property type="evidence" value="ECO:0007669"/>
    <property type="project" value="InterPro"/>
</dbReference>
<evidence type="ECO:0000256" key="3">
    <source>
        <dbReference type="ARBA" id="ARBA00022516"/>
    </source>
</evidence>
<evidence type="ECO:0000256" key="7">
    <source>
        <dbReference type="ARBA" id="ARBA00023098"/>
    </source>
</evidence>
<comment type="similarity">
    <text evidence="2 10">Belongs to the fatty acyl-CoA reductase family.</text>
</comment>
<dbReference type="Pfam" id="PF07993">
    <property type="entry name" value="NAD_binding_4"/>
    <property type="match status" value="1"/>
</dbReference>
<feature type="domain" description="Thioester reductase (TE)" evidence="12">
    <location>
        <begin position="33"/>
        <end position="303"/>
    </location>
</feature>
<comment type="catalytic activity">
    <reaction evidence="9 10">
        <text>a long-chain fatty acyl-CoA + 2 NADPH + 2 H(+) = a long-chain primary fatty alcohol + 2 NADP(+) + CoA</text>
        <dbReference type="Rhea" id="RHEA:52716"/>
        <dbReference type="ChEBI" id="CHEBI:15378"/>
        <dbReference type="ChEBI" id="CHEBI:57287"/>
        <dbReference type="ChEBI" id="CHEBI:57783"/>
        <dbReference type="ChEBI" id="CHEBI:58349"/>
        <dbReference type="ChEBI" id="CHEBI:77396"/>
        <dbReference type="ChEBI" id="CHEBI:83139"/>
        <dbReference type="EC" id="1.2.1.84"/>
    </reaction>
</comment>
<evidence type="ECO:0000256" key="6">
    <source>
        <dbReference type="ARBA" id="ARBA00022989"/>
    </source>
</evidence>
<keyword evidence="10" id="KW-0560">Oxidoreductase</keyword>
<dbReference type="GO" id="GO:0102965">
    <property type="term" value="F:alcohol-forming long-chain fatty acyl-CoA reductase activity"/>
    <property type="evidence" value="ECO:0007669"/>
    <property type="project" value="UniProtKB-EC"/>
</dbReference>
<dbReference type="FunFam" id="3.40.50.720:FF:000143">
    <property type="entry name" value="Fatty acyl-CoA reductase"/>
    <property type="match status" value="1"/>
</dbReference>
<proteinExistence type="inferred from homology"/>
<dbReference type="InterPro" id="IPR033640">
    <property type="entry name" value="FAR_C"/>
</dbReference>
<accession>A0A6H5I0S1</accession>
<comment type="subcellular location">
    <subcellularLocation>
        <location evidence="1">Membrane</location>
        <topology evidence="1">Multi-pass membrane protein</topology>
    </subcellularLocation>
</comment>
<keyword evidence="3 10" id="KW-0444">Lipid biosynthesis</keyword>
<keyword evidence="4" id="KW-0812">Transmembrane</keyword>
<comment type="function">
    <text evidence="10">Catalyzes the reduction of fatty acyl-CoA to fatty alcohols.</text>
</comment>
<evidence type="ECO:0000256" key="2">
    <source>
        <dbReference type="ARBA" id="ARBA00005928"/>
    </source>
</evidence>
<evidence type="ECO:0000256" key="1">
    <source>
        <dbReference type="ARBA" id="ARBA00004141"/>
    </source>
</evidence>
<dbReference type="AlphaFoldDB" id="A0A6H5I0S1"/>
<keyword evidence="14" id="KW-1185">Reference proteome</keyword>
<dbReference type="InterPro" id="IPR026055">
    <property type="entry name" value="FAR"/>
</dbReference>
<dbReference type="InterPro" id="IPR036291">
    <property type="entry name" value="NAD(P)-bd_dom_sf"/>
</dbReference>
<dbReference type="EMBL" id="CADCXV010000335">
    <property type="protein sequence ID" value="CAB0029557.1"/>
    <property type="molecule type" value="Genomic_DNA"/>
</dbReference>
<evidence type="ECO:0000256" key="10">
    <source>
        <dbReference type="RuleBase" id="RU363097"/>
    </source>
</evidence>
<evidence type="ECO:0000256" key="5">
    <source>
        <dbReference type="ARBA" id="ARBA00022857"/>
    </source>
</evidence>
<dbReference type="Gene3D" id="3.40.50.720">
    <property type="entry name" value="NAD(P)-binding Rossmann-like Domain"/>
    <property type="match status" value="1"/>
</dbReference>
<feature type="domain" description="Fatty acyl-CoA reductase C-terminal" evidence="11">
    <location>
        <begin position="386"/>
        <end position="477"/>
    </location>
</feature>
<dbReference type="SUPFAM" id="SSF51735">
    <property type="entry name" value="NAD(P)-binding Rossmann-fold domains"/>
    <property type="match status" value="1"/>
</dbReference>
<organism evidence="13 14">
    <name type="scientific">Trichogramma brassicae</name>
    <dbReference type="NCBI Taxonomy" id="86971"/>
    <lineage>
        <taxon>Eukaryota</taxon>
        <taxon>Metazoa</taxon>
        <taxon>Ecdysozoa</taxon>
        <taxon>Arthropoda</taxon>
        <taxon>Hexapoda</taxon>
        <taxon>Insecta</taxon>
        <taxon>Pterygota</taxon>
        <taxon>Neoptera</taxon>
        <taxon>Endopterygota</taxon>
        <taxon>Hymenoptera</taxon>
        <taxon>Apocrita</taxon>
        <taxon>Proctotrupomorpha</taxon>
        <taxon>Chalcidoidea</taxon>
        <taxon>Trichogrammatidae</taxon>
        <taxon>Trichogramma</taxon>
    </lineage>
</organism>
<dbReference type="GO" id="GO:0016020">
    <property type="term" value="C:membrane"/>
    <property type="evidence" value="ECO:0007669"/>
    <property type="project" value="UniProtKB-SubCell"/>
</dbReference>
<dbReference type="GO" id="GO:0035336">
    <property type="term" value="P:long-chain fatty-acyl-CoA metabolic process"/>
    <property type="evidence" value="ECO:0007669"/>
    <property type="project" value="TreeGrafter"/>
</dbReference>
<evidence type="ECO:0000259" key="12">
    <source>
        <dbReference type="Pfam" id="PF07993"/>
    </source>
</evidence>
<keyword evidence="8" id="KW-0472">Membrane</keyword>
<evidence type="ECO:0000256" key="9">
    <source>
        <dbReference type="ARBA" id="ARBA00052530"/>
    </source>
</evidence>
<dbReference type="Proteomes" id="UP000479190">
    <property type="component" value="Unassembled WGS sequence"/>
</dbReference>